<dbReference type="Bgee" id="ENSG00000165699">
    <property type="expression patterns" value="Expressed in substantia nigra pars compacta and 214 other cell types or tissues"/>
</dbReference>
<dbReference type="HGNC" id="HGNC:12362">
    <property type="gene designation" value="TSC1"/>
</dbReference>
<dbReference type="OpenTargets" id="ENSG00000165699"/>
<sequence>MAQQANVGELLAMLDSPMLGVRDDVTAVFKENLNSAPLGQD</sequence>
<dbReference type="AlphaFoldDB" id="A0A2R8Y419"/>
<accession>A0A2R8Y419</accession>
<evidence type="ECO:0007829" key="3">
    <source>
        <dbReference type="PeptideAtlas" id="A0A2R8Y419"/>
    </source>
</evidence>
<keyword evidence="2" id="KW-1185">Reference proteome</keyword>
<dbReference type="ChiTaRS" id="TSC1">
    <property type="organism name" value="human"/>
</dbReference>
<dbReference type="OrthoDB" id="6022054at2759"/>
<protein>
    <submittedName>
        <fullName evidence="1">TSC complex subunit 1</fullName>
    </submittedName>
</protein>
<reference evidence="1" key="4">
    <citation type="submission" date="2025-05" db="UniProtKB">
        <authorList>
            <consortium name="Ensembl"/>
        </authorList>
    </citation>
    <scope>IDENTIFICATION</scope>
</reference>
<organism evidence="1 2">
    <name type="scientific">Homo sapiens</name>
    <name type="common">Human</name>
    <dbReference type="NCBI Taxonomy" id="9606"/>
    <lineage>
        <taxon>Eukaryota</taxon>
        <taxon>Metazoa</taxon>
        <taxon>Chordata</taxon>
        <taxon>Craniata</taxon>
        <taxon>Vertebrata</taxon>
        <taxon>Euteleostomi</taxon>
        <taxon>Mammalia</taxon>
        <taxon>Eutheria</taxon>
        <taxon>Euarchontoglires</taxon>
        <taxon>Primates</taxon>
        <taxon>Haplorrhini</taxon>
        <taxon>Catarrhini</taxon>
        <taxon>Hominidae</taxon>
        <taxon>Homo</taxon>
    </lineage>
</organism>
<dbReference type="GeneTree" id="ENSGT00390000014148"/>
<evidence type="ECO:0000313" key="2">
    <source>
        <dbReference type="Proteomes" id="UP000005640"/>
    </source>
</evidence>
<reference evidence="1 2" key="2">
    <citation type="journal article" date="2004" name="Nature">
        <title>DNA sequence and analysis of human chromosome 9.</title>
        <authorList>
            <person name="Humphray S.J."/>
            <person name="Oliver K."/>
            <person name="Hunt A.R."/>
            <person name="Plumb R.W."/>
            <person name="Loveland J.E."/>
            <person name="Howe K.L."/>
            <person name="Andrews T.D."/>
            <person name="Searle S."/>
            <person name="Hunt S.E."/>
            <person name="Scott C.E."/>
            <person name="Jones M.C."/>
            <person name="Ainscough R."/>
            <person name="Almeida J.P."/>
            <person name="Ambrose K.D."/>
            <person name="Ashwell R.I."/>
            <person name="Babbage A.K."/>
            <person name="Babbage S."/>
            <person name="Bagguley C.L."/>
            <person name="Bailey J."/>
            <person name="Banerjee R."/>
            <person name="Barker D.J."/>
            <person name="Barlow K.F."/>
            <person name="Bates K."/>
            <person name="Beasley H."/>
            <person name="Beasley O."/>
            <person name="Bird C.P."/>
            <person name="Bray-Allen S."/>
            <person name="Brown A.J."/>
            <person name="Brown J.Y."/>
            <person name="Burford D."/>
            <person name="Burrill W."/>
            <person name="Burton J."/>
            <person name="Carder C."/>
            <person name="Carter N.P."/>
            <person name="Chapman J.C."/>
            <person name="Chen Y."/>
            <person name="Clarke G."/>
            <person name="Clark S.Y."/>
            <person name="Clee C.M."/>
            <person name="Clegg S."/>
            <person name="Collier R.E."/>
            <person name="Corby N."/>
            <person name="Crosier M."/>
            <person name="Cummings A.T."/>
            <person name="Davies J."/>
            <person name="Dhami P."/>
            <person name="Dunn M."/>
            <person name="Dutta I."/>
            <person name="Dyer L.W."/>
            <person name="Earthrowl M.E."/>
            <person name="Faulkner L."/>
            <person name="Fleming C.J."/>
            <person name="Frankish A."/>
            <person name="Frankland J.A."/>
            <person name="French L."/>
            <person name="Fricker D.G."/>
            <person name="Garner P."/>
            <person name="Garnett J."/>
            <person name="Ghori J."/>
            <person name="Gilbert J.G."/>
            <person name="Glison C."/>
            <person name="Grafham D.V."/>
            <person name="Gribble S."/>
            <person name="Griffiths C."/>
            <person name="Griffiths-Jones S."/>
            <person name="Grocock R."/>
            <person name="Guy J."/>
            <person name="Hall R.E."/>
            <person name="Hammond S."/>
            <person name="Harley J.L."/>
            <person name="Harrison E.S."/>
            <person name="Hart E.A."/>
            <person name="Heath P.D."/>
            <person name="Henderson C.D."/>
            <person name="Hopkins B.L."/>
            <person name="Howard P.J."/>
            <person name="Howden P.J."/>
            <person name="Huckle E."/>
            <person name="Johnson C."/>
            <person name="Johnson D."/>
            <person name="Joy A.A."/>
            <person name="Kay M."/>
            <person name="Keenan S."/>
            <person name="Kershaw J.K."/>
            <person name="Kimberley A.M."/>
            <person name="King A."/>
            <person name="Knights A."/>
            <person name="Laird G.K."/>
            <person name="Langford C."/>
            <person name="Lawlor S."/>
            <person name="Leongamornlert D.A."/>
            <person name="Leversha M."/>
            <person name="Lloyd C."/>
            <person name="Lloyd D.M."/>
            <person name="Lovell J."/>
            <person name="Martin S."/>
            <person name="Mashreghi-Mohammadi M."/>
            <person name="Matthews L."/>
            <person name="McLaren S."/>
            <person name="McLay K.E."/>
            <person name="McMurray A."/>
            <person name="Milne S."/>
            <person name="Nickerson T."/>
            <person name="Nisbett J."/>
            <person name="Nordsiek G."/>
            <person name="Pearce A.V."/>
            <person name="Peck A.I."/>
            <person name="Porter K.M."/>
            <person name="Pandian R."/>
            <person name="Pelan S."/>
            <person name="Phillimore B."/>
            <person name="Povey S."/>
            <person name="Ramsey Y."/>
            <person name="Rand V."/>
            <person name="Scharfe M."/>
            <person name="Sehra H.K."/>
            <person name="Shownkeen R."/>
            <person name="Sims S.K."/>
            <person name="Skuce C.D."/>
            <person name="Smith M."/>
            <person name="Steward C.A."/>
            <person name="Swarbreck D."/>
            <person name="Sycamore N."/>
            <person name="Tester J."/>
            <person name="Thorpe A."/>
            <person name="Tracey A."/>
            <person name="Tromans A."/>
            <person name="Thomas D.W."/>
            <person name="Wall M."/>
            <person name="Wallis J.M."/>
            <person name="West A.P."/>
            <person name="Whitehead S.L."/>
            <person name="Willey D.L."/>
            <person name="Williams S.A."/>
            <person name="Wilming L."/>
            <person name="Wray P.W."/>
            <person name="Young L."/>
            <person name="Ashurst J.L."/>
            <person name="Coulson A."/>
            <person name="Blocker H."/>
            <person name="Durbin R."/>
            <person name="Sulston J.E."/>
            <person name="Hubbard T."/>
            <person name="Jackson M.J."/>
            <person name="Bentley D.R."/>
            <person name="Beck S."/>
            <person name="Rogers J."/>
            <person name="Dunham I."/>
        </authorList>
    </citation>
    <scope>NUCLEOTIDE SEQUENCE [LARGE SCALE GENOMIC DNA]</scope>
</reference>
<evidence type="ECO:0000313" key="1">
    <source>
        <dbReference type="Ensembl" id="ENSP00000493608.1"/>
    </source>
</evidence>
<dbReference type="Ensembl" id="ENST00000642811.1">
    <property type="protein sequence ID" value="ENSP00000495554.1"/>
    <property type="gene ID" value="ENSG00000165699.16"/>
</dbReference>
<gene>
    <name evidence="1" type="primary">TSC1</name>
</gene>
<dbReference type="EMBL" id="AL445645">
    <property type="status" value="NOT_ANNOTATED_CDS"/>
    <property type="molecule type" value="Genomic_DNA"/>
</dbReference>
<reference evidence="1" key="1">
    <citation type="journal article" date="2001" name="Nature">
        <title>Initial sequencing and analysis of the human genome.</title>
        <authorList>
            <consortium name="International Human Genome Sequencing Consortium"/>
            <person name="Lander E.S."/>
            <person name="Linton L.M."/>
            <person name="Birren B."/>
            <person name="Nusbaum C."/>
            <person name="Zody M.C."/>
            <person name="Baldwin J."/>
            <person name="Devon K."/>
            <person name="Dewar K."/>
            <person name="Doyle M."/>
            <person name="FitzHugh W."/>
            <person name="Funke R."/>
            <person name="Gage D."/>
            <person name="Harris K."/>
            <person name="Heaford A."/>
            <person name="Howland J."/>
            <person name="Kann L."/>
            <person name="Lehoczky J."/>
            <person name="LeVine R."/>
            <person name="McEwan P."/>
            <person name="McKernan K."/>
            <person name="Meldrim J."/>
            <person name="Mesirov J.P."/>
            <person name="Miranda C."/>
            <person name="Morris W."/>
            <person name="Naylor J."/>
            <person name="Raymond C."/>
            <person name="Rosetti M."/>
            <person name="Santos R."/>
            <person name="Sheridan A."/>
            <person name="Sougnez C."/>
            <person name="Stange-Thomann N."/>
            <person name="Stojanovic N."/>
            <person name="Subramanian A."/>
            <person name="Wyman D."/>
            <person name="Rogers J."/>
            <person name="Sulston J."/>
            <person name="Ainscough R."/>
            <person name="Beck S."/>
            <person name="Bentley D."/>
            <person name="Burton J."/>
            <person name="Clee C."/>
            <person name="Carter N."/>
            <person name="Coulson A."/>
            <person name="Deadman R."/>
            <person name="Deloukas P."/>
            <person name="Dunham A."/>
            <person name="Dunham I."/>
            <person name="Durbin R."/>
            <person name="French L."/>
            <person name="Grafham D."/>
            <person name="Gregory S."/>
            <person name="Hubbard T."/>
            <person name="Humphray S."/>
            <person name="Hunt A."/>
            <person name="Jones M."/>
            <person name="Lloyd C."/>
            <person name="McMurray A."/>
            <person name="Matthews L."/>
            <person name="Mercer S."/>
            <person name="Milne S."/>
            <person name="Mullikin J.C."/>
            <person name="Mungall A."/>
            <person name="Plumb R."/>
            <person name="Ross M."/>
            <person name="Shownkeen R."/>
            <person name="Sims S."/>
            <person name="Waterston R.H."/>
            <person name="Wilson R.K."/>
            <person name="Hillier L.W."/>
            <person name="McPherson J.D."/>
            <person name="Marra M.A."/>
            <person name="Mardis E.R."/>
            <person name="Fulton L.A."/>
            <person name="Chinwalla A.T."/>
            <person name="Pepin K.H."/>
            <person name="Gish W.R."/>
            <person name="Chissoe S.L."/>
            <person name="Wendl M.C."/>
            <person name="Delehaunty K.D."/>
            <person name="Miner T.L."/>
            <person name="Delehaunty A."/>
            <person name="Kramer J.B."/>
            <person name="Cook L.L."/>
            <person name="Fulton R.S."/>
            <person name="Johnson D.L."/>
            <person name="Minx P.J."/>
            <person name="Clifton S.W."/>
            <person name="Hawkins T."/>
            <person name="Branscomb E."/>
            <person name="Predki P."/>
            <person name="Richardson P."/>
            <person name="Wenning S."/>
            <person name="Slezak T."/>
            <person name="Doggett N."/>
            <person name="Cheng J.F."/>
            <person name="Olsen A."/>
            <person name="Lucas S."/>
            <person name="Elkin C."/>
            <person name="Uberbacher E."/>
            <person name="Frazier M."/>
            <person name="Gibbs R.A."/>
            <person name="Muzny D.M."/>
            <person name="Scherer S.E."/>
            <person name="Bouck J.B."/>
            <person name="Sodergren E.J."/>
            <person name="Worley K.C."/>
            <person name="Rives C.M."/>
            <person name="Gorrell J.H."/>
            <person name="Metzker M.L."/>
            <person name="Naylor S.L."/>
            <person name="Kucherlapati R.S."/>
            <person name="Nelson D.L."/>
            <person name="Weinstock G.M."/>
            <person name="Sakaki Y."/>
            <person name="Fujiyama A."/>
            <person name="Hattori M."/>
            <person name="Yada T."/>
            <person name="Toyoda A."/>
            <person name="Itoh T."/>
            <person name="Kawagoe C."/>
            <person name="Watanabe H."/>
            <person name="Totoki Y."/>
            <person name="Taylor T."/>
            <person name="Weissenbach J."/>
            <person name="Heilig R."/>
            <person name="Saurin W."/>
            <person name="Artiguenave F."/>
            <person name="Brottier P."/>
            <person name="Bruls T."/>
            <person name="Pelletier E."/>
            <person name="Robert C."/>
            <person name="Wincker P."/>
            <person name="Smith D.R."/>
            <person name="Doucette-Stamm L."/>
            <person name="Rubenfield M."/>
            <person name="Weinstock K."/>
            <person name="Lee H.M."/>
            <person name="Dubois J."/>
            <person name="Rosenthal A."/>
            <person name="Platzer M."/>
            <person name="Nyakatura G."/>
            <person name="Taudien S."/>
            <person name="Rump A."/>
            <person name="Yang H."/>
            <person name="Yu J."/>
            <person name="Wang J."/>
            <person name="Huang G."/>
            <person name="Gu J."/>
            <person name="Hood L."/>
            <person name="Rowen L."/>
            <person name="Madan A."/>
            <person name="Qin S."/>
            <person name="Davis R.W."/>
            <person name="Federspiel N.A."/>
            <person name="Abola A.P."/>
            <person name="Proctor M.J."/>
            <person name="Myers R.M."/>
            <person name="Schmutz J."/>
            <person name="Dickson M."/>
            <person name="Grimwood J."/>
            <person name="Cox D.R."/>
            <person name="Olson M.V."/>
            <person name="Kaul R."/>
            <person name="Raymond C."/>
            <person name="Shimizu N."/>
            <person name="Kawasaki K."/>
            <person name="Minoshima S."/>
            <person name="Evans G.A."/>
            <person name="Athanasiou M."/>
            <person name="Schultz R."/>
            <person name="Roe B.A."/>
            <person name="Chen F."/>
            <person name="Pan H."/>
            <person name="Ramser J."/>
            <person name="Lehrach H."/>
            <person name="Reinhardt R."/>
            <person name="McCombie W.R."/>
            <person name="de la Bastide M."/>
            <person name="Dedhia N."/>
            <person name="Blocker H."/>
            <person name="Hornischer K."/>
            <person name="Nordsiek G."/>
            <person name="Agarwala R."/>
            <person name="Aravind L."/>
            <person name="Bailey J.A."/>
            <person name="Bateman A."/>
            <person name="Batzoglou S."/>
            <person name="Birney E."/>
            <person name="Bork P."/>
            <person name="Brown D.G."/>
            <person name="Burge C.B."/>
            <person name="Cerutti L."/>
            <person name="Chen H.C."/>
            <person name="Church D."/>
            <person name="Clamp M."/>
            <person name="Copley R.R."/>
            <person name="Doerks T."/>
            <person name="Eddy S.R."/>
            <person name="Eichler E.E."/>
            <person name="Furey T.S."/>
            <person name="Galagan J."/>
            <person name="Gilbert J.G."/>
            <person name="Harmon C."/>
            <person name="Hayashizaki Y."/>
            <person name="Haussler D."/>
            <person name="Hermjakob H."/>
            <person name="Hokamp K."/>
            <person name="Jang W."/>
            <person name="Johnson L.S."/>
            <person name="Jones T.A."/>
            <person name="Kasif S."/>
            <person name="Kaspryzk A."/>
            <person name="Kennedy S."/>
            <person name="Kent W.J."/>
            <person name="Kitts P."/>
            <person name="Koonin E.V."/>
            <person name="Korf I."/>
            <person name="Kulp D."/>
            <person name="Lancet D."/>
            <person name="Lowe T.M."/>
            <person name="McLysaght A."/>
            <person name="Mikkelsen T."/>
            <person name="Moran J.V."/>
            <person name="Mulder N."/>
            <person name="Pollara V.J."/>
            <person name="Ponting C.P."/>
            <person name="Schuler G."/>
            <person name="Schultz J."/>
            <person name="Slater G."/>
            <person name="Smit A.F."/>
            <person name="Stupka E."/>
            <person name="Szustakowski J."/>
            <person name="Thierry-Mieg D."/>
            <person name="Thierry-Mieg J."/>
            <person name="Wagner L."/>
            <person name="Wallis J."/>
            <person name="Wheeler R."/>
            <person name="Williams A."/>
            <person name="Wolf Y.I."/>
            <person name="Wolfe K.H."/>
            <person name="Yang S.P."/>
            <person name="Yeh R.F."/>
            <person name="Collins F."/>
            <person name="Guyer M.S."/>
            <person name="Peterson J."/>
            <person name="Felsenfeld A."/>
            <person name="Wetterstrand K.A."/>
            <person name="Patrinos A."/>
            <person name="Morgan M.J."/>
            <person name="de Jong P."/>
            <person name="Catanese J.J."/>
            <person name="Osoegawa K."/>
            <person name="Shizuya H."/>
            <person name="Choi S."/>
            <person name="Chen Y.J."/>
        </authorList>
    </citation>
    <scope>NUCLEOTIDE SEQUENCE [LARGE SCALE GENOMIC DNA]</scope>
</reference>
<dbReference type="Proteomes" id="UP000005640">
    <property type="component" value="Chromosome 9"/>
</dbReference>
<proteinExistence type="evidence at protein level"/>
<evidence type="ECO:0007829" key="4">
    <source>
        <dbReference type="ProteomicsDB" id="A0A2R8Y419"/>
    </source>
</evidence>
<dbReference type="ExpressionAtlas" id="A0A2R8Y419">
    <property type="expression patterns" value="baseline and differential"/>
</dbReference>
<keyword evidence="3 4" id="KW-1267">Proteomics identification</keyword>
<dbReference type="SMR" id="A0A2R8Y419"/>
<dbReference type="Ensembl" id="ENST00000646391.1">
    <property type="protein sequence ID" value="ENSP00000494104.1"/>
    <property type="gene ID" value="ENSG00000165699.16"/>
</dbReference>
<dbReference type="VEuPathDB" id="HostDB:ENSG00000165699"/>
<name>A0A2R8Y419_HUMAN</name>
<dbReference type="Ensembl" id="ENST00000644255.1">
    <property type="protein sequence ID" value="ENSP00000493608.1"/>
    <property type="gene ID" value="ENSG00000165699.16"/>
</dbReference>
<reference evidence="1" key="3">
    <citation type="journal article" date="2004" name="Nature">
        <title>Finishing the euchromatic sequence of the human genome.</title>
        <authorList>
            <consortium name="International Human Genome Sequencing Consortium"/>
        </authorList>
    </citation>
    <scope>NUCLEOTIDE SEQUENCE [LARGE SCALE GENOMIC DNA]</scope>
</reference>